<protein>
    <submittedName>
        <fullName evidence="1">Uncharacterized protein</fullName>
    </submittedName>
</protein>
<reference evidence="1" key="1">
    <citation type="submission" date="2014-09" db="EMBL/GenBank/DDBJ databases">
        <authorList>
            <person name="Magalhaes I.L.F."/>
            <person name="Oliveira U."/>
            <person name="Santos F.R."/>
            <person name="Vidigal T.H.D.A."/>
            <person name="Brescovit A.D."/>
            <person name="Santos A.J."/>
        </authorList>
    </citation>
    <scope>NUCLEOTIDE SEQUENCE</scope>
    <source>
        <tissue evidence="1">Shoot tissue taken approximately 20 cm above the soil surface</tissue>
    </source>
</reference>
<proteinExistence type="predicted"/>
<dbReference type="AlphaFoldDB" id="A0A0A8YFE6"/>
<reference evidence="1" key="2">
    <citation type="journal article" date="2015" name="Data Brief">
        <title>Shoot transcriptome of the giant reed, Arundo donax.</title>
        <authorList>
            <person name="Barrero R.A."/>
            <person name="Guerrero F.D."/>
            <person name="Moolhuijzen P."/>
            <person name="Goolsby J.A."/>
            <person name="Tidwell J."/>
            <person name="Bellgard S.E."/>
            <person name="Bellgard M.I."/>
        </authorList>
    </citation>
    <scope>NUCLEOTIDE SEQUENCE</scope>
    <source>
        <tissue evidence="1">Shoot tissue taken approximately 20 cm above the soil surface</tissue>
    </source>
</reference>
<dbReference type="EMBL" id="GBRH01273487">
    <property type="protein sequence ID" value="JAD24408.1"/>
    <property type="molecule type" value="Transcribed_RNA"/>
</dbReference>
<accession>A0A0A8YFE6</accession>
<evidence type="ECO:0000313" key="1">
    <source>
        <dbReference type="EMBL" id="JAD24408.1"/>
    </source>
</evidence>
<sequence>MDVAPAAVSVAASAQYK</sequence>
<organism evidence="1">
    <name type="scientific">Arundo donax</name>
    <name type="common">Giant reed</name>
    <name type="synonym">Donax arundinaceus</name>
    <dbReference type="NCBI Taxonomy" id="35708"/>
    <lineage>
        <taxon>Eukaryota</taxon>
        <taxon>Viridiplantae</taxon>
        <taxon>Streptophyta</taxon>
        <taxon>Embryophyta</taxon>
        <taxon>Tracheophyta</taxon>
        <taxon>Spermatophyta</taxon>
        <taxon>Magnoliopsida</taxon>
        <taxon>Liliopsida</taxon>
        <taxon>Poales</taxon>
        <taxon>Poaceae</taxon>
        <taxon>PACMAD clade</taxon>
        <taxon>Arundinoideae</taxon>
        <taxon>Arundineae</taxon>
        <taxon>Arundo</taxon>
    </lineage>
</organism>
<name>A0A0A8YFE6_ARUDO</name>